<keyword evidence="1" id="KW-0812">Transmembrane</keyword>
<keyword evidence="3" id="KW-1185">Reference proteome</keyword>
<sequence length="266" mass="30119">MGDLVNFLLSLLVVGAALYVFGLPLLVLAFHRIEANPEIEIVDPEDNTLPRQVNDHLEQVEEELHQLDFEAVETLCLPKQATGTATILRVYINQREACAAMAVTIYGKAAEHWSLVTQYVEFMTQLQSGEVFLTGNPNAVSAFRTPPNTFALHVPWIKSIATLYRVHDAVLMAKASSSRRILTLETRDHGDVVRWLATELAVEYDSALDDGYLRLTNDGTSYVPTFVGTYFMTWSQLFPFKRVFERRRDARAREIIEELGVTVERE</sequence>
<keyword evidence="1" id="KW-0472">Membrane</keyword>
<dbReference type="OrthoDB" id="9823248at2"/>
<reference evidence="2 3" key="1">
    <citation type="submission" date="2019-02" db="EMBL/GenBank/DDBJ databases">
        <title>Deep-cultivation of Planctomycetes and their phenomic and genomic characterization uncovers novel biology.</title>
        <authorList>
            <person name="Wiegand S."/>
            <person name="Jogler M."/>
            <person name="Boedeker C."/>
            <person name="Pinto D."/>
            <person name="Vollmers J."/>
            <person name="Rivas-Marin E."/>
            <person name="Kohn T."/>
            <person name="Peeters S.H."/>
            <person name="Heuer A."/>
            <person name="Rast P."/>
            <person name="Oberbeckmann S."/>
            <person name="Bunk B."/>
            <person name="Jeske O."/>
            <person name="Meyerdierks A."/>
            <person name="Storesund J.E."/>
            <person name="Kallscheuer N."/>
            <person name="Luecker S."/>
            <person name="Lage O.M."/>
            <person name="Pohl T."/>
            <person name="Merkel B.J."/>
            <person name="Hornburger P."/>
            <person name="Mueller R.-W."/>
            <person name="Bruemmer F."/>
            <person name="Labrenz M."/>
            <person name="Spormann A.M."/>
            <person name="Op den Camp H."/>
            <person name="Overmann J."/>
            <person name="Amann R."/>
            <person name="Jetten M.S.M."/>
            <person name="Mascher T."/>
            <person name="Medema M.H."/>
            <person name="Devos D.P."/>
            <person name="Kaster A.-K."/>
            <person name="Ovreas L."/>
            <person name="Rohde M."/>
            <person name="Galperin M.Y."/>
            <person name="Jogler C."/>
        </authorList>
    </citation>
    <scope>NUCLEOTIDE SEQUENCE [LARGE SCALE GENOMIC DNA]</scope>
    <source>
        <strain evidence="2 3">Pan216</strain>
    </source>
</reference>
<dbReference type="EMBL" id="CP036279">
    <property type="protein sequence ID" value="QDU63779.1"/>
    <property type="molecule type" value="Genomic_DNA"/>
</dbReference>
<dbReference type="KEGG" id="knv:Pan216_46600"/>
<dbReference type="Proteomes" id="UP000317093">
    <property type="component" value="Chromosome"/>
</dbReference>
<accession>A0A518B9X9</accession>
<dbReference type="AlphaFoldDB" id="A0A518B9X9"/>
<proteinExistence type="predicted"/>
<gene>
    <name evidence="2" type="ORF">Pan216_46600</name>
</gene>
<protein>
    <submittedName>
        <fullName evidence="2">Uncharacterized protein</fullName>
    </submittedName>
</protein>
<evidence type="ECO:0000256" key="1">
    <source>
        <dbReference type="SAM" id="Phobius"/>
    </source>
</evidence>
<evidence type="ECO:0000313" key="2">
    <source>
        <dbReference type="EMBL" id="QDU63779.1"/>
    </source>
</evidence>
<name>A0A518B9X9_9BACT</name>
<keyword evidence="1" id="KW-1133">Transmembrane helix</keyword>
<dbReference type="RefSeq" id="WP_145261505.1">
    <property type="nucleotide sequence ID" value="NZ_CP036279.1"/>
</dbReference>
<feature type="transmembrane region" description="Helical" evidence="1">
    <location>
        <begin position="6"/>
        <end position="30"/>
    </location>
</feature>
<organism evidence="2 3">
    <name type="scientific">Kolteria novifilia</name>
    <dbReference type="NCBI Taxonomy" id="2527975"/>
    <lineage>
        <taxon>Bacteria</taxon>
        <taxon>Pseudomonadati</taxon>
        <taxon>Planctomycetota</taxon>
        <taxon>Planctomycetia</taxon>
        <taxon>Kolteriales</taxon>
        <taxon>Kolteriaceae</taxon>
        <taxon>Kolteria</taxon>
    </lineage>
</organism>
<evidence type="ECO:0000313" key="3">
    <source>
        <dbReference type="Proteomes" id="UP000317093"/>
    </source>
</evidence>